<feature type="transmembrane region" description="Helical" evidence="2">
    <location>
        <begin position="249"/>
        <end position="269"/>
    </location>
</feature>
<evidence type="ECO:0000313" key="3">
    <source>
        <dbReference type="EMBL" id="EWC47915.1"/>
    </source>
</evidence>
<feature type="transmembrane region" description="Helical" evidence="2">
    <location>
        <begin position="208"/>
        <end position="229"/>
    </location>
</feature>
<organism evidence="3 4">
    <name type="scientific">Drechslerella stenobrocha 248</name>
    <dbReference type="NCBI Taxonomy" id="1043628"/>
    <lineage>
        <taxon>Eukaryota</taxon>
        <taxon>Fungi</taxon>
        <taxon>Dikarya</taxon>
        <taxon>Ascomycota</taxon>
        <taxon>Pezizomycotina</taxon>
        <taxon>Orbiliomycetes</taxon>
        <taxon>Orbiliales</taxon>
        <taxon>Orbiliaceae</taxon>
        <taxon>Drechslerella</taxon>
    </lineage>
</organism>
<dbReference type="OrthoDB" id="5342174at2759"/>
<protein>
    <submittedName>
        <fullName evidence="3">Uncharacterized protein</fullName>
    </submittedName>
</protein>
<feature type="transmembrane region" description="Helical" evidence="2">
    <location>
        <begin position="173"/>
        <end position="196"/>
    </location>
</feature>
<accession>W7IFI0</accession>
<sequence>MAFEYNRARIPPPPPLPPSYPRYSRSRTSTAARYAPNIEFELGAIDPGIGAPNRSRVVTEQQRILAIFNDILAAQRIKILGRNDMRIPELASEEANREKLQNVVREMAEANVNKLQIMALMDNFGAEFSKYAAARDTVETQRQLNAIQRARMLGYLFLLAPLQRHLRICQASVVLAVGGGLGAAMAIWSGVAALSASMQAVKTAGLQCIVMGMLQLACGIMRIVSRFYASRYPVPSIAYGRDRLYVTRYWDAFILAVLLGIIAFGAWMWRRSGTVFVVDGQQDEQLQATATTAPAAAALTYAYTTAVMGTMQSFYM</sequence>
<dbReference type="Proteomes" id="UP000024837">
    <property type="component" value="Unassembled WGS sequence"/>
</dbReference>
<dbReference type="HOGENOM" id="CLU_065385_0_0_1"/>
<keyword evidence="2" id="KW-0472">Membrane</keyword>
<keyword evidence="2" id="KW-1133">Transmembrane helix</keyword>
<evidence type="ECO:0000256" key="1">
    <source>
        <dbReference type="SAM" id="MobiDB-lite"/>
    </source>
</evidence>
<reference evidence="3 4" key="1">
    <citation type="submission" date="2013-05" db="EMBL/GenBank/DDBJ databases">
        <title>Drechslerella stenobrocha genome reveals carnivorous origination and mechanical trapping mechanism of predatory fungi.</title>
        <authorList>
            <person name="Liu X."/>
            <person name="Zhang W."/>
            <person name="Liu K."/>
        </authorList>
    </citation>
    <scope>NUCLEOTIDE SEQUENCE [LARGE SCALE GENOMIC DNA]</scope>
    <source>
        <strain evidence="3 4">248</strain>
    </source>
</reference>
<name>W7IFI0_9PEZI</name>
<evidence type="ECO:0000313" key="4">
    <source>
        <dbReference type="Proteomes" id="UP000024837"/>
    </source>
</evidence>
<dbReference type="AlphaFoldDB" id="W7IFI0"/>
<feature type="compositionally biased region" description="Pro residues" evidence="1">
    <location>
        <begin position="10"/>
        <end position="20"/>
    </location>
</feature>
<feature type="region of interest" description="Disordered" evidence="1">
    <location>
        <begin position="1"/>
        <end position="28"/>
    </location>
</feature>
<evidence type="ECO:0000256" key="2">
    <source>
        <dbReference type="SAM" id="Phobius"/>
    </source>
</evidence>
<keyword evidence="2" id="KW-0812">Transmembrane</keyword>
<proteinExistence type="predicted"/>
<keyword evidence="4" id="KW-1185">Reference proteome</keyword>
<gene>
    <name evidence="3" type="ORF">DRE_02797</name>
</gene>
<dbReference type="EMBL" id="KI966407">
    <property type="protein sequence ID" value="EWC47915.1"/>
    <property type="molecule type" value="Genomic_DNA"/>
</dbReference>